<proteinExistence type="predicted"/>
<dbReference type="SMART" id="SM00460">
    <property type="entry name" value="TGc"/>
    <property type="match status" value="1"/>
</dbReference>
<dbReference type="InterPro" id="IPR002931">
    <property type="entry name" value="Transglutaminase-like"/>
</dbReference>
<evidence type="ECO:0000313" key="3">
    <source>
        <dbReference type="Proteomes" id="UP000022447"/>
    </source>
</evidence>
<dbReference type="RefSeq" id="WP_037265506.1">
    <property type="nucleotide sequence ID" value="NZ_JALZ01000031.1"/>
</dbReference>
<dbReference type="SUPFAM" id="SSF54001">
    <property type="entry name" value="Cysteine proteinases"/>
    <property type="match status" value="1"/>
</dbReference>
<accession>X7EAZ0</accession>
<dbReference type="PATRIC" id="fig|1449350.3.peg.3569"/>
<feature type="domain" description="Transglutaminase-like" evidence="1">
    <location>
        <begin position="161"/>
        <end position="226"/>
    </location>
</feature>
<dbReference type="InterPro" id="IPR013589">
    <property type="entry name" value="Bac_transglu_N"/>
</dbReference>
<dbReference type="EMBL" id="JALZ01000031">
    <property type="protein sequence ID" value="ETX13254.1"/>
    <property type="molecule type" value="Genomic_DNA"/>
</dbReference>
<dbReference type="eggNOG" id="COG1305">
    <property type="taxonomic scope" value="Bacteria"/>
</dbReference>
<evidence type="ECO:0000259" key="1">
    <source>
        <dbReference type="SMART" id="SM00460"/>
    </source>
</evidence>
<keyword evidence="3" id="KW-1185">Reference proteome</keyword>
<name>X7EAZ0_9RHOB</name>
<dbReference type="Proteomes" id="UP000022447">
    <property type="component" value="Unassembled WGS sequence"/>
</dbReference>
<dbReference type="PANTHER" id="PTHR33490:SF6">
    <property type="entry name" value="SLL1049 PROTEIN"/>
    <property type="match status" value="1"/>
</dbReference>
<dbReference type="Pfam" id="PF01841">
    <property type="entry name" value="Transglut_core"/>
    <property type="match status" value="1"/>
</dbReference>
<dbReference type="Gene3D" id="3.10.620.30">
    <property type="match status" value="1"/>
</dbReference>
<dbReference type="OrthoDB" id="9804023at2"/>
<sequence>MKLRVRHVSRYVFDAPVKRLAQSHRLWPAETQGQSVIQWSVETENAVTGSGFRDGAGDWTQTVTVKGPVSEFTVTAEGLVETSDTSGVLRGHRERVPASAYLTGTRITGLTAELRMAAEAALEGMDAASPLDRAHALARYVSDHVVFAPNRTEPATTAAEALEGGEGVCQDHTHVLIALAHAADIPARYVTGYMLSTEDSQGAEASHAWAELHVHGLGWVGFDAANRCCPNEYYIRLGSGYDASDAAPIRGIVDGATQETLDVSVAVTDSARQSQSQRQQ</sequence>
<dbReference type="PANTHER" id="PTHR33490">
    <property type="entry name" value="BLR5614 PROTEIN-RELATED"/>
    <property type="match status" value="1"/>
</dbReference>
<comment type="caution">
    <text evidence="2">The sequence shown here is derived from an EMBL/GenBank/DDBJ whole genome shotgun (WGS) entry which is preliminary data.</text>
</comment>
<reference evidence="2 3" key="1">
    <citation type="submission" date="2014-01" db="EMBL/GenBank/DDBJ databases">
        <title>Roseivivax halodurans JCM 10272 Genome Sequencing.</title>
        <authorList>
            <person name="Lai Q."/>
            <person name="Li G."/>
            <person name="Shao Z."/>
        </authorList>
    </citation>
    <scope>NUCLEOTIDE SEQUENCE [LARGE SCALE GENOMIC DNA]</scope>
    <source>
        <strain evidence="2 3">JCM 10272</strain>
    </source>
</reference>
<protein>
    <submittedName>
        <fullName evidence="2">Transglutaminase</fullName>
    </submittedName>
</protein>
<gene>
    <name evidence="2" type="ORF">OCH239_12515</name>
</gene>
<dbReference type="Pfam" id="PF08379">
    <property type="entry name" value="Bact_transglu_N"/>
    <property type="match status" value="1"/>
</dbReference>
<evidence type="ECO:0000313" key="2">
    <source>
        <dbReference type="EMBL" id="ETX13254.1"/>
    </source>
</evidence>
<dbReference type="InterPro" id="IPR038765">
    <property type="entry name" value="Papain-like_cys_pep_sf"/>
</dbReference>
<dbReference type="STRING" id="1449350.OCH239_12515"/>
<organism evidence="2 3">
    <name type="scientific">Roseivivax halodurans JCM 10272</name>
    <dbReference type="NCBI Taxonomy" id="1449350"/>
    <lineage>
        <taxon>Bacteria</taxon>
        <taxon>Pseudomonadati</taxon>
        <taxon>Pseudomonadota</taxon>
        <taxon>Alphaproteobacteria</taxon>
        <taxon>Rhodobacterales</taxon>
        <taxon>Roseobacteraceae</taxon>
        <taxon>Roseivivax</taxon>
    </lineage>
</organism>
<dbReference type="AlphaFoldDB" id="X7EAZ0"/>